<dbReference type="EMBL" id="CM046398">
    <property type="protein sequence ID" value="KAI8531515.1"/>
    <property type="molecule type" value="Genomic_DNA"/>
</dbReference>
<evidence type="ECO:0000313" key="2">
    <source>
        <dbReference type="Proteomes" id="UP001062846"/>
    </source>
</evidence>
<name>A0ACC0LS78_RHOML</name>
<accession>A0ACC0LS78</accession>
<gene>
    <name evidence="1" type="ORF">RHMOL_Rhmol11G0142000</name>
</gene>
<reference evidence="1" key="1">
    <citation type="submission" date="2022-02" db="EMBL/GenBank/DDBJ databases">
        <title>Plant Genome Project.</title>
        <authorList>
            <person name="Zhang R.-G."/>
        </authorList>
    </citation>
    <scope>NUCLEOTIDE SEQUENCE</scope>
    <source>
        <strain evidence="1">AT1</strain>
    </source>
</reference>
<proteinExistence type="predicted"/>
<protein>
    <submittedName>
        <fullName evidence="1">Uncharacterized protein</fullName>
    </submittedName>
</protein>
<keyword evidence="2" id="KW-1185">Reference proteome</keyword>
<evidence type="ECO:0000313" key="1">
    <source>
        <dbReference type="EMBL" id="KAI8531515.1"/>
    </source>
</evidence>
<comment type="caution">
    <text evidence="1">The sequence shown here is derived from an EMBL/GenBank/DDBJ whole genome shotgun (WGS) entry which is preliminary data.</text>
</comment>
<sequence>MARRATTDRRTIKSGITFLDTSDCYGPDTNEVLLGKVLSLCARARACTFHLLIYWMAALIFPTASSTTMYSRNEGLTKASVVNIRTSDRHSAGKRAFDFDLQFIP</sequence>
<dbReference type="Proteomes" id="UP001062846">
    <property type="component" value="Chromosome 11"/>
</dbReference>
<organism evidence="1 2">
    <name type="scientific">Rhododendron molle</name>
    <name type="common">Chinese azalea</name>
    <name type="synonym">Azalea mollis</name>
    <dbReference type="NCBI Taxonomy" id="49168"/>
    <lineage>
        <taxon>Eukaryota</taxon>
        <taxon>Viridiplantae</taxon>
        <taxon>Streptophyta</taxon>
        <taxon>Embryophyta</taxon>
        <taxon>Tracheophyta</taxon>
        <taxon>Spermatophyta</taxon>
        <taxon>Magnoliopsida</taxon>
        <taxon>eudicotyledons</taxon>
        <taxon>Gunneridae</taxon>
        <taxon>Pentapetalae</taxon>
        <taxon>asterids</taxon>
        <taxon>Ericales</taxon>
        <taxon>Ericaceae</taxon>
        <taxon>Ericoideae</taxon>
        <taxon>Rhodoreae</taxon>
        <taxon>Rhododendron</taxon>
    </lineage>
</organism>